<evidence type="ECO:0000313" key="1">
    <source>
        <dbReference type="EMBL" id="NYH21707.1"/>
    </source>
</evidence>
<sequence>MNFHHQQETAMPIWRPRPASELPRIPLSRWRIFETEDGGRHFVGVDMFDSSGRVSSPIVTFDPVAMQGTTQTGRIYELVGRKGWSLNVEYVWIRWCELYEVTSYTDVTERLLDGADYDDPT</sequence>
<organism evidence="1 2">
    <name type="scientific">Paraburkholderia bryophila</name>
    <dbReference type="NCBI Taxonomy" id="420952"/>
    <lineage>
        <taxon>Bacteria</taxon>
        <taxon>Pseudomonadati</taxon>
        <taxon>Pseudomonadota</taxon>
        <taxon>Betaproteobacteria</taxon>
        <taxon>Burkholderiales</taxon>
        <taxon>Burkholderiaceae</taxon>
        <taxon>Paraburkholderia</taxon>
    </lineage>
</organism>
<name>A0A7Y9WJ43_9BURK</name>
<protein>
    <submittedName>
        <fullName evidence="1">Uncharacterized protein</fullName>
    </submittedName>
</protein>
<dbReference type="AlphaFoldDB" id="A0A7Y9WJ43"/>
<reference evidence="1 2" key="1">
    <citation type="submission" date="2020-07" db="EMBL/GenBank/DDBJ databases">
        <title>Exploring microbial biodiversity for novel pathways involved in the catabolism of aromatic compounds derived from lignin.</title>
        <authorList>
            <person name="Elkins J."/>
        </authorList>
    </citation>
    <scope>NUCLEOTIDE SEQUENCE [LARGE SCALE GENOMIC DNA]</scope>
    <source>
        <strain evidence="1 2">H2C3C</strain>
    </source>
</reference>
<accession>A0A7Y9WJ43</accession>
<dbReference type="EMBL" id="JACCAS010000001">
    <property type="protein sequence ID" value="NYH21707.1"/>
    <property type="molecule type" value="Genomic_DNA"/>
</dbReference>
<evidence type="ECO:0000313" key="2">
    <source>
        <dbReference type="Proteomes" id="UP000540929"/>
    </source>
</evidence>
<comment type="caution">
    <text evidence="1">The sequence shown here is derived from an EMBL/GenBank/DDBJ whole genome shotgun (WGS) entry which is preliminary data.</text>
</comment>
<dbReference type="RefSeq" id="WP_257030355.1">
    <property type="nucleotide sequence ID" value="NZ_JACCAS010000001.1"/>
</dbReference>
<gene>
    <name evidence="1" type="ORF">GGD40_001186</name>
</gene>
<keyword evidence="2" id="KW-1185">Reference proteome</keyword>
<proteinExistence type="predicted"/>
<dbReference type="Proteomes" id="UP000540929">
    <property type="component" value="Unassembled WGS sequence"/>
</dbReference>